<evidence type="ECO:0000313" key="2">
    <source>
        <dbReference type="EMBL" id="MDQ0427241.1"/>
    </source>
</evidence>
<feature type="domain" description="AB hydrolase-1" evidence="1">
    <location>
        <begin position="15"/>
        <end position="235"/>
    </location>
</feature>
<dbReference type="EMBL" id="JAUSWB010000001">
    <property type="protein sequence ID" value="MDQ0427241.1"/>
    <property type="molecule type" value="Genomic_DNA"/>
</dbReference>
<sequence>MLNFVETESKGNQSILFIHGIGASSWMWWQQEPAFSDYQLVLVDLPGHGKSRSTPWTGLADATDLIAHQVIGNRSVHVVGISLGGHVALELAKRYPEKIISAFISGITVKPMRFQFLLKVQSRIVQRGIQDERYLKKLAREHYHLPQDKIPVFITNYQLLTRETYETIWQEIMQFRLDESYANIDCPCLIVAGDQESRGILESVETAPQFLPSAVGRLIPKAQHAWPVQNAQLFNRTLRDWLNPHS</sequence>
<reference evidence="2 3" key="1">
    <citation type="submission" date="2023-07" db="EMBL/GenBank/DDBJ databases">
        <title>Genomic Encyclopedia of Type Strains, Phase IV (KMG-IV): sequencing the most valuable type-strain genomes for metagenomic binning, comparative biology and taxonomic classification.</title>
        <authorList>
            <person name="Goeker M."/>
        </authorList>
    </citation>
    <scope>NUCLEOTIDE SEQUENCE [LARGE SCALE GENOMIC DNA]</scope>
    <source>
        <strain evidence="2 3">DSM 16419</strain>
    </source>
</reference>
<dbReference type="InterPro" id="IPR000073">
    <property type="entry name" value="AB_hydrolase_1"/>
</dbReference>
<name>A0ABU0GPG0_9BACL</name>
<dbReference type="RefSeq" id="WP_308785568.1">
    <property type="nucleotide sequence ID" value="NZ_JAUSWB010000001.1"/>
</dbReference>
<dbReference type="InterPro" id="IPR029058">
    <property type="entry name" value="AB_hydrolase_fold"/>
</dbReference>
<dbReference type="Gene3D" id="3.40.50.1820">
    <property type="entry name" value="alpha/beta hydrolase"/>
    <property type="match status" value="1"/>
</dbReference>
<proteinExistence type="predicted"/>
<dbReference type="Proteomes" id="UP001241988">
    <property type="component" value="Unassembled WGS sequence"/>
</dbReference>
<protein>
    <submittedName>
        <fullName evidence="2">Pimeloyl-ACP methyl ester carboxylesterase</fullName>
    </submittedName>
</protein>
<organism evidence="2 3">
    <name type="scientific">Planomicrobium stackebrandtii</name>
    <dbReference type="NCBI Taxonomy" id="253160"/>
    <lineage>
        <taxon>Bacteria</taxon>
        <taxon>Bacillati</taxon>
        <taxon>Bacillota</taxon>
        <taxon>Bacilli</taxon>
        <taxon>Bacillales</taxon>
        <taxon>Caryophanaceae</taxon>
        <taxon>Planomicrobium</taxon>
    </lineage>
</organism>
<dbReference type="InterPro" id="IPR050266">
    <property type="entry name" value="AB_hydrolase_sf"/>
</dbReference>
<dbReference type="PRINTS" id="PR00111">
    <property type="entry name" value="ABHYDROLASE"/>
</dbReference>
<accession>A0ABU0GPG0</accession>
<evidence type="ECO:0000259" key="1">
    <source>
        <dbReference type="Pfam" id="PF12697"/>
    </source>
</evidence>
<dbReference type="PANTHER" id="PTHR43798">
    <property type="entry name" value="MONOACYLGLYCEROL LIPASE"/>
    <property type="match status" value="1"/>
</dbReference>
<keyword evidence="3" id="KW-1185">Reference proteome</keyword>
<dbReference type="Pfam" id="PF12697">
    <property type="entry name" value="Abhydrolase_6"/>
    <property type="match status" value="1"/>
</dbReference>
<comment type="caution">
    <text evidence="2">The sequence shown here is derived from an EMBL/GenBank/DDBJ whole genome shotgun (WGS) entry which is preliminary data.</text>
</comment>
<evidence type="ECO:0000313" key="3">
    <source>
        <dbReference type="Proteomes" id="UP001241988"/>
    </source>
</evidence>
<gene>
    <name evidence="2" type="ORF">QOZ98_000066</name>
</gene>
<dbReference type="SUPFAM" id="SSF53474">
    <property type="entry name" value="alpha/beta-Hydrolases"/>
    <property type="match status" value="1"/>
</dbReference>